<dbReference type="Pfam" id="PF00004">
    <property type="entry name" value="AAA"/>
    <property type="match status" value="1"/>
</dbReference>
<feature type="compositionally biased region" description="Basic and acidic residues" evidence="2">
    <location>
        <begin position="59"/>
        <end position="70"/>
    </location>
</feature>
<organism evidence="4 5">
    <name type="scientific">Neonectria punicea</name>
    <dbReference type="NCBI Taxonomy" id="979145"/>
    <lineage>
        <taxon>Eukaryota</taxon>
        <taxon>Fungi</taxon>
        <taxon>Dikarya</taxon>
        <taxon>Ascomycota</taxon>
        <taxon>Pezizomycotina</taxon>
        <taxon>Sordariomycetes</taxon>
        <taxon>Hypocreomycetidae</taxon>
        <taxon>Hypocreales</taxon>
        <taxon>Nectriaceae</taxon>
        <taxon>Neonectria</taxon>
    </lineage>
</organism>
<feature type="domain" description="AAA+ ATPase" evidence="3">
    <location>
        <begin position="584"/>
        <end position="711"/>
    </location>
</feature>
<dbReference type="EMBL" id="JAZAVJ010000204">
    <property type="protein sequence ID" value="KAK7407950.1"/>
    <property type="molecule type" value="Genomic_DNA"/>
</dbReference>
<sequence>MFPAAKGPPKPSMPAPPMPAPTGYYTAAPPGQEPPPIRRPHTINLDDWSSDSSGDDEADSKPSRPVPSRENKLAEELRGKLQNIPALDLVSSQVTEHLMSTISQLQAENDMLKEKLKTFKATELDSSLAVGERKHHQSCNDTKLPLFESLSLVEQEVNHRNYDLYYLDAPRMFKGDTKKNQPRGAIEVEKAEAYLRNHTNLSFVVVEIYRFDKTLVEDMFDKVGQIGGRLIADSTPLKMKSREICLGPRVKEALNSIITTHPDRFSGFQNIVEDHQLWHTEPYLFFYVHNKTVMELQDTSGLDELETQALQALLTWMEDNCRQDWDEADAMFAQGKVNSHHYSKLFLPGELIVSENRGEHRGVITATQVCDYYTDKIMMHKTQYFDGEFFTISEIIPHIPIVGESTRMKKGFSARTDSADVPVAITSLNAYPIRFAEEGLETKLIARGHKFWRFKSKSVVCYNEVEGGDYYQTERRYMIDYAMYKRLHPAKPRPRNSLKATFNDAEEPPEAILACFPPMIHGFDFSKKSWQRLRVDRLTDVTWNKTAFEQLVAPDETKELIQAMVTIHGQQSSAAQDIIDGKGQGLLILLHGGPGTGKTLTAESIAEVQERPLYRVTCGDIGIEPKDVEQYLGDVLEIGKAWGCVVLLDEADVFLEERSFTDQKRNAVISIFLRVLEYYDGILILTTNRVGSFDEAFKSRIQLALAYPRLNEEDRLKIWQNFMKMLPRSGQRIDMEDLQMNLHKLALVEINGRQIRNAVTMARHLAKFRHEMLRYKHMQDALRSVQRFNEYLNDVKGFRDDEWARADKLR</sequence>
<dbReference type="SUPFAM" id="SSF52540">
    <property type="entry name" value="P-loop containing nucleoside triphosphate hydrolases"/>
    <property type="match status" value="1"/>
</dbReference>
<reference evidence="4 5" key="1">
    <citation type="journal article" date="2025" name="Microbiol. Resour. Announc.">
        <title>Draft genome sequences for Neonectria magnoliae and Neonectria punicea, canker pathogens of Liriodendron tulipifera and Acer saccharum in West Virginia.</title>
        <authorList>
            <person name="Petronek H.M."/>
            <person name="Kasson M.T."/>
            <person name="Metheny A.M."/>
            <person name="Stauder C.M."/>
            <person name="Lovett B."/>
            <person name="Lynch S.C."/>
            <person name="Garnas J.R."/>
            <person name="Kasson L.R."/>
            <person name="Stajich J.E."/>
        </authorList>
    </citation>
    <scope>NUCLEOTIDE SEQUENCE [LARGE SCALE GENOMIC DNA]</scope>
    <source>
        <strain evidence="4 5">NRRL 64653</strain>
    </source>
</reference>
<dbReference type="InterPro" id="IPR027417">
    <property type="entry name" value="P-loop_NTPase"/>
</dbReference>
<feature type="compositionally biased region" description="Pro residues" evidence="2">
    <location>
        <begin position="1"/>
        <end position="20"/>
    </location>
</feature>
<dbReference type="SMART" id="SM00382">
    <property type="entry name" value="AAA"/>
    <property type="match status" value="1"/>
</dbReference>
<dbReference type="InterPro" id="IPR003959">
    <property type="entry name" value="ATPase_AAA_core"/>
</dbReference>
<proteinExistence type="predicted"/>
<evidence type="ECO:0000256" key="1">
    <source>
        <dbReference type="SAM" id="Coils"/>
    </source>
</evidence>
<protein>
    <recommendedName>
        <fullName evidence="3">AAA+ ATPase domain-containing protein</fullName>
    </recommendedName>
</protein>
<dbReference type="Pfam" id="PF23232">
    <property type="entry name" value="AAA_lid_13"/>
    <property type="match status" value="1"/>
</dbReference>
<comment type="caution">
    <text evidence="4">The sequence shown here is derived from an EMBL/GenBank/DDBJ whole genome shotgun (WGS) entry which is preliminary data.</text>
</comment>
<gene>
    <name evidence="4" type="ORF">QQX98_009867</name>
</gene>
<feature type="coiled-coil region" evidence="1">
    <location>
        <begin position="95"/>
        <end position="122"/>
    </location>
</feature>
<keyword evidence="5" id="KW-1185">Reference proteome</keyword>
<dbReference type="PANTHER" id="PTHR46411:SF2">
    <property type="entry name" value="AAA+ ATPASE DOMAIN-CONTAINING PROTEIN"/>
    <property type="match status" value="1"/>
</dbReference>
<feature type="region of interest" description="Disordered" evidence="2">
    <location>
        <begin position="1"/>
        <end position="70"/>
    </location>
</feature>
<feature type="compositionally biased region" description="Low complexity" evidence="2">
    <location>
        <begin position="21"/>
        <end position="30"/>
    </location>
</feature>
<name>A0ABR1GRD9_9HYPO</name>
<accession>A0ABR1GRD9</accession>
<keyword evidence="1" id="KW-0175">Coiled coil</keyword>
<evidence type="ECO:0000313" key="4">
    <source>
        <dbReference type="EMBL" id="KAK7407950.1"/>
    </source>
</evidence>
<evidence type="ECO:0000256" key="2">
    <source>
        <dbReference type="SAM" id="MobiDB-lite"/>
    </source>
</evidence>
<evidence type="ECO:0000313" key="5">
    <source>
        <dbReference type="Proteomes" id="UP001498476"/>
    </source>
</evidence>
<dbReference type="InterPro" id="IPR003593">
    <property type="entry name" value="AAA+_ATPase"/>
</dbReference>
<dbReference type="PANTHER" id="PTHR46411">
    <property type="entry name" value="FAMILY ATPASE, PUTATIVE-RELATED"/>
    <property type="match status" value="1"/>
</dbReference>
<evidence type="ECO:0000259" key="3">
    <source>
        <dbReference type="SMART" id="SM00382"/>
    </source>
</evidence>
<dbReference type="Gene3D" id="3.40.50.300">
    <property type="entry name" value="P-loop containing nucleotide triphosphate hydrolases"/>
    <property type="match status" value="1"/>
</dbReference>
<dbReference type="InterPro" id="IPR056599">
    <property type="entry name" value="AAA_lid_fung"/>
</dbReference>
<dbReference type="CDD" id="cd19481">
    <property type="entry name" value="RecA-like_protease"/>
    <property type="match status" value="1"/>
</dbReference>
<dbReference type="Proteomes" id="UP001498476">
    <property type="component" value="Unassembled WGS sequence"/>
</dbReference>